<keyword evidence="5" id="KW-0998">Cell outer membrane</keyword>
<name>A0A074MFG0_ERYLO</name>
<feature type="region of interest" description="Disordered" evidence="6">
    <location>
        <begin position="24"/>
        <end position="64"/>
    </location>
</feature>
<protein>
    <recommendedName>
        <fullName evidence="10">Structural protein MipA</fullName>
    </recommendedName>
</protein>
<dbReference type="PANTHER" id="PTHR38776">
    <property type="entry name" value="MLTA-INTERACTING PROTEIN-RELATED"/>
    <property type="match status" value="1"/>
</dbReference>
<dbReference type="GO" id="GO:0009279">
    <property type="term" value="C:cell outer membrane"/>
    <property type="evidence" value="ECO:0007669"/>
    <property type="project" value="UniProtKB-SubCell"/>
</dbReference>
<evidence type="ECO:0008006" key="10">
    <source>
        <dbReference type="Google" id="ProtNLM"/>
    </source>
</evidence>
<dbReference type="Pfam" id="PF06629">
    <property type="entry name" value="MipA"/>
    <property type="match status" value="1"/>
</dbReference>
<comment type="caution">
    <text evidence="8">The sequence shown here is derived from an EMBL/GenBank/DDBJ whole genome shotgun (WGS) entry which is preliminary data.</text>
</comment>
<dbReference type="eggNOG" id="COG3713">
    <property type="taxonomic scope" value="Bacteria"/>
</dbReference>
<evidence type="ECO:0000256" key="4">
    <source>
        <dbReference type="ARBA" id="ARBA00023136"/>
    </source>
</evidence>
<feature type="signal peptide" evidence="7">
    <location>
        <begin position="1"/>
        <end position="25"/>
    </location>
</feature>
<evidence type="ECO:0000256" key="5">
    <source>
        <dbReference type="ARBA" id="ARBA00023237"/>
    </source>
</evidence>
<dbReference type="Proteomes" id="UP000027647">
    <property type="component" value="Unassembled WGS sequence"/>
</dbReference>
<comment type="similarity">
    <text evidence="2">Belongs to the MipA/OmpV family.</text>
</comment>
<keyword evidence="3 7" id="KW-0732">Signal</keyword>
<dbReference type="STRING" id="1044.EH31_05880"/>
<evidence type="ECO:0000256" key="7">
    <source>
        <dbReference type="SAM" id="SignalP"/>
    </source>
</evidence>
<keyword evidence="9" id="KW-1185">Reference proteome</keyword>
<organism evidence="8 9">
    <name type="scientific">Erythrobacter longus</name>
    <dbReference type="NCBI Taxonomy" id="1044"/>
    <lineage>
        <taxon>Bacteria</taxon>
        <taxon>Pseudomonadati</taxon>
        <taxon>Pseudomonadota</taxon>
        <taxon>Alphaproteobacteria</taxon>
        <taxon>Sphingomonadales</taxon>
        <taxon>Erythrobacteraceae</taxon>
        <taxon>Erythrobacter/Porphyrobacter group</taxon>
        <taxon>Erythrobacter</taxon>
    </lineage>
</organism>
<feature type="chain" id="PRO_5001699264" description="Structural protein MipA" evidence="7">
    <location>
        <begin position="26"/>
        <end position="323"/>
    </location>
</feature>
<evidence type="ECO:0000313" key="8">
    <source>
        <dbReference type="EMBL" id="KEO92194.1"/>
    </source>
</evidence>
<dbReference type="PANTHER" id="PTHR38776:SF1">
    <property type="entry name" value="MLTA-INTERACTING PROTEIN-RELATED"/>
    <property type="match status" value="1"/>
</dbReference>
<evidence type="ECO:0000256" key="1">
    <source>
        <dbReference type="ARBA" id="ARBA00004442"/>
    </source>
</evidence>
<dbReference type="OrthoDB" id="5462484at2"/>
<comment type="subcellular location">
    <subcellularLocation>
        <location evidence="1">Cell outer membrane</location>
    </subcellularLocation>
</comment>
<gene>
    <name evidence="8" type="ORF">EH31_05880</name>
</gene>
<proteinExistence type="inferred from homology"/>
<evidence type="ECO:0000313" key="9">
    <source>
        <dbReference type="Proteomes" id="UP000027647"/>
    </source>
</evidence>
<dbReference type="EMBL" id="JMIW01000001">
    <property type="protein sequence ID" value="KEO92194.1"/>
    <property type="molecule type" value="Genomic_DNA"/>
</dbReference>
<reference evidence="8 9" key="1">
    <citation type="submission" date="2014-04" db="EMBL/GenBank/DDBJ databases">
        <title>A comprehensive comparison of genomes of Erythrobacter spp. strains.</title>
        <authorList>
            <person name="Zheng Q."/>
        </authorList>
    </citation>
    <scope>NUCLEOTIDE SEQUENCE [LARGE SCALE GENOMIC DNA]</scope>
    <source>
        <strain evidence="8 9">DSM 6997</strain>
    </source>
</reference>
<accession>A0A074MFG0</accession>
<sequence>MRSGQTYRKFAAIALVGAIASPLSANEGEPSESAALDSEAPQGQAGPPPGVAPGAGGERPPFEKPVFDETWATVGIGVGLVPSYSGSDDYRLFPLPLVVGRVGGIGISPNGPGFTLNFLTQDLPAGPPTDSQDPTFSFGPSFRFRNDRANQIQDDVVELAERLDTALEVGASGGVSFPSVFRPRDRISVSTQVTWDVLGAHDGMIISPSVGYFTPIGRAASLQLGASVSIVDDSYADYYYTVTPAQSAATGLAQFTADGGIESLGLTAIGTYDLDGNALNGGFGIYGIVGYSRLVGDAADTPFTSVRGTPNQLFGGIGVAYTF</sequence>
<dbReference type="AlphaFoldDB" id="A0A074MFG0"/>
<evidence type="ECO:0000256" key="6">
    <source>
        <dbReference type="SAM" id="MobiDB-lite"/>
    </source>
</evidence>
<evidence type="ECO:0000256" key="2">
    <source>
        <dbReference type="ARBA" id="ARBA00005722"/>
    </source>
</evidence>
<evidence type="ECO:0000256" key="3">
    <source>
        <dbReference type="ARBA" id="ARBA00022729"/>
    </source>
</evidence>
<keyword evidence="4" id="KW-0472">Membrane</keyword>
<dbReference type="InterPro" id="IPR010583">
    <property type="entry name" value="MipA"/>
</dbReference>